<evidence type="ECO:0008006" key="4">
    <source>
        <dbReference type="Google" id="ProtNLM"/>
    </source>
</evidence>
<gene>
    <name evidence="2" type="ORF">GM655_06930</name>
</gene>
<dbReference type="Proteomes" id="UP000735592">
    <property type="component" value="Unassembled WGS sequence"/>
</dbReference>
<comment type="caution">
    <text evidence="2">The sequence shown here is derived from an EMBL/GenBank/DDBJ whole genome shotgun (WGS) entry which is preliminary data.</text>
</comment>
<sequence length="417" mass="44663">MAFAPLFLRPSRALLLLLSLLAAAGAWADDAAPGALRISGFGTLGYVHSNEDQADYSASALNPGTAGASKVWSPDVDSRLGVQADWLLSPHWSVVVQLVAERSLQNGYAPQLEWANVKYQFSPELNLRLGRIALPLLLVGDYRKAGYALPWVRPPVELYGAIPITNSDGVDANYRWASGEMTHSTQLFYGHADVPFKAQARAKAQAMTGLSHIATLGALSVRLSAMTTRVSANLAPELFDGLREAGAAGAALEARYALDNARTGTVALGFSYDSCAWFLTGEAASMTSHSFLGHRSAAYLSGGLRFGDWTPYLAYAIAQPVSPIADPGLPLSGLDGTRLARSSRLNSGLNYLLSSIPHQHSLTAGVRWDVARNYALKMQYERLMPVSGTRGTLIHVQPGFRAGHAISVFSAALDFVF</sequence>
<dbReference type="SUPFAM" id="SSF56935">
    <property type="entry name" value="Porins"/>
    <property type="match status" value="1"/>
</dbReference>
<feature type="signal peptide" evidence="1">
    <location>
        <begin position="1"/>
        <end position="28"/>
    </location>
</feature>
<keyword evidence="3" id="KW-1185">Reference proteome</keyword>
<dbReference type="RefSeq" id="WP_155433800.1">
    <property type="nucleotide sequence ID" value="NZ_JBHLXK010000003.1"/>
</dbReference>
<reference evidence="2 3" key="1">
    <citation type="submission" date="2019-11" db="EMBL/GenBank/DDBJ databases">
        <title>Type strains purchased from KCTC, JCM and DSMZ.</title>
        <authorList>
            <person name="Lu H."/>
        </authorList>
    </citation>
    <scope>NUCLEOTIDE SEQUENCE [LARGE SCALE GENOMIC DNA]</scope>
    <source>
        <strain evidence="2 3">DSM 103461</strain>
    </source>
</reference>
<organism evidence="2 3">
    <name type="scientific">Pseudoduganella danionis</name>
    <dbReference type="NCBI Taxonomy" id="1890295"/>
    <lineage>
        <taxon>Bacteria</taxon>
        <taxon>Pseudomonadati</taxon>
        <taxon>Pseudomonadota</taxon>
        <taxon>Betaproteobacteria</taxon>
        <taxon>Burkholderiales</taxon>
        <taxon>Oxalobacteraceae</taxon>
        <taxon>Telluria group</taxon>
        <taxon>Pseudoduganella</taxon>
    </lineage>
</organism>
<protein>
    <recommendedName>
        <fullName evidence="4">Porin</fullName>
    </recommendedName>
</protein>
<keyword evidence="1" id="KW-0732">Signal</keyword>
<proteinExistence type="predicted"/>
<name>A0ABW9SKK7_9BURK</name>
<evidence type="ECO:0000313" key="2">
    <source>
        <dbReference type="EMBL" id="MTW32557.1"/>
    </source>
</evidence>
<dbReference type="EMBL" id="WNKW01000001">
    <property type="protein sequence ID" value="MTW32557.1"/>
    <property type="molecule type" value="Genomic_DNA"/>
</dbReference>
<evidence type="ECO:0000256" key="1">
    <source>
        <dbReference type="SAM" id="SignalP"/>
    </source>
</evidence>
<evidence type="ECO:0000313" key="3">
    <source>
        <dbReference type="Proteomes" id="UP000735592"/>
    </source>
</evidence>
<feature type="chain" id="PRO_5046442397" description="Porin" evidence="1">
    <location>
        <begin position="29"/>
        <end position="417"/>
    </location>
</feature>
<dbReference type="Gene3D" id="2.40.160.10">
    <property type="entry name" value="Porin"/>
    <property type="match status" value="1"/>
</dbReference>
<accession>A0ABW9SKK7</accession>
<dbReference type="InterPro" id="IPR023614">
    <property type="entry name" value="Porin_dom_sf"/>
</dbReference>